<feature type="transmembrane region" description="Helical" evidence="1">
    <location>
        <begin position="296"/>
        <end position="317"/>
    </location>
</feature>
<proteinExistence type="predicted"/>
<dbReference type="AlphaFoldDB" id="A0A9D4WVZ9"/>
<keyword evidence="1" id="KW-0472">Membrane</keyword>
<gene>
    <name evidence="2" type="ORF">KIW84_053768</name>
</gene>
<name>A0A9D4WVZ9_PEA</name>
<evidence type="ECO:0000313" key="3">
    <source>
        <dbReference type="Proteomes" id="UP001058974"/>
    </source>
</evidence>
<organism evidence="2 3">
    <name type="scientific">Pisum sativum</name>
    <name type="common">Garden pea</name>
    <name type="synonym">Lathyrus oleraceus</name>
    <dbReference type="NCBI Taxonomy" id="3888"/>
    <lineage>
        <taxon>Eukaryota</taxon>
        <taxon>Viridiplantae</taxon>
        <taxon>Streptophyta</taxon>
        <taxon>Embryophyta</taxon>
        <taxon>Tracheophyta</taxon>
        <taxon>Spermatophyta</taxon>
        <taxon>Magnoliopsida</taxon>
        <taxon>eudicotyledons</taxon>
        <taxon>Gunneridae</taxon>
        <taxon>Pentapetalae</taxon>
        <taxon>rosids</taxon>
        <taxon>fabids</taxon>
        <taxon>Fabales</taxon>
        <taxon>Fabaceae</taxon>
        <taxon>Papilionoideae</taxon>
        <taxon>50 kb inversion clade</taxon>
        <taxon>NPAAA clade</taxon>
        <taxon>Hologalegina</taxon>
        <taxon>IRL clade</taxon>
        <taxon>Fabeae</taxon>
        <taxon>Lathyrus</taxon>
    </lineage>
</organism>
<feature type="transmembrane region" description="Helical" evidence="1">
    <location>
        <begin position="249"/>
        <end position="276"/>
    </location>
</feature>
<keyword evidence="1" id="KW-0812">Transmembrane</keyword>
<dbReference type="Gramene" id="Psat05G0376800-T1">
    <property type="protein sequence ID" value="KAI5407641.1"/>
    <property type="gene ID" value="KIW84_053768"/>
</dbReference>
<sequence>MDTGPMHLLPNSCLKDSHYNGIASPVLVVIEFQGNHLGSAWPATRFGIAAGYSRANGFELEICYVYCSIRLLGLGMILFESSCLAVKLSNLPNFTSQSGPPVSATASLEAMIMILAQETTPGQAFSRASLTLSTTSNDLREFILERVNFSPSIVGVSSSNIEASHPLVHLPGELFLQFASALRIEINRGFSALSTMMARCVKYCCRMVFSNGFADFVQSCYGLVSMTRVAVCLGVVDWYRSSRTTADSWFCCLANHSFTCFIIWPVFFLGCLVVVAADGMLDFAWLDHGSDEVRDFGNSLVCCKLLLTLPVLLLTACSRSGWLESANKCSQWRRVLVTASSTPVGLIEIKGYVVMIKES</sequence>
<keyword evidence="3" id="KW-1185">Reference proteome</keyword>
<comment type="caution">
    <text evidence="2">The sequence shown here is derived from an EMBL/GenBank/DDBJ whole genome shotgun (WGS) entry which is preliminary data.</text>
</comment>
<dbReference type="Proteomes" id="UP001058974">
    <property type="component" value="Chromosome 5"/>
</dbReference>
<reference evidence="2 3" key="1">
    <citation type="journal article" date="2022" name="Nat. Genet.">
        <title>Improved pea reference genome and pan-genome highlight genomic features and evolutionary characteristics.</title>
        <authorList>
            <person name="Yang T."/>
            <person name="Liu R."/>
            <person name="Luo Y."/>
            <person name="Hu S."/>
            <person name="Wang D."/>
            <person name="Wang C."/>
            <person name="Pandey M.K."/>
            <person name="Ge S."/>
            <person name="Xu Q."/>
            <person name="Li N."/>
            <person name="Li G."/>
            <person name="Huang Y."/>
            <person name="Saxena R.K."/>
            <person name="Ji Y."/>
            <person name="Li M."/>
            <person name="Yan X."/>
            <person name="He Y."/>
            <person name="Liu Y."/>
            <person name="Wang X."/>
            <person name="Xiang C."/>
            <person name="Varshney R.K."/>
            <person name="Ding H."/>
            <person name="Gao S."/>
            <person name="Zong X."/>
        </authorList>
    </citation>
    <scope>NUCLEOTIDE SEQUENCE [LARGE SCALE GENOMIC DNA]</scope>
    <source>
        <strain evidence="2 3">cv. Zhongwan 6</strain>
    </source>
</reference>
<evidence type="ECO:0000256" key="1">
    <source>
        <dbReference type="SAM" id="Phobius"/>
    </source>
</evidence>
<keyword evidence="1" id="KW-1133">Transmembrane helix</keyword>
<dbReference type="EMBL" id="JAMSHJ010000005">
    <property type="protein sequence ID" value="KAI5407641.1"/>
    <property type="molecule type" value="Genomic_DNA"/>
</dbReference>
<evidence type="ECO:0000313" key="2">
    <source>
        <dbReference type="EMBL" id="KAI5407641.1"/>
    </source>
</evidence>
<protein>
    <submittedName>
        <fullName evidence="2">Uncharacterized protein</fullName>
    </submittedName>
</protein>
<accession>A0A9D4WVZ9</accession>